<dbReference type="EMBL" id="FPAG01000007">
    <property type="protein sequence ID" value="SFT04058.1"/>
    <property type="molecule type" value="Genomic_DNA"/>
</dbReference>
<evidence type="ECO:0000259" key="1">
    <source>
        <dbReference type="Pfam" id="PF12867"/>
    </source>
</evidence>
<dbReference type="RefSeq" id="WP_074979409.1">
    <property type="nucleotide sequence ID" value="NZ_FPAG01000007.1"/>
</dbReference>
<feature type="domain" description="DinB-like" evidence="1">
    <location>
        <begin position="32"/>
        <end position="166"/>
    </location>
</feature>
<sequence length="176" mass="20040">MRATDIGANEYDAFYANYIKVLDDIELMKAMEEGANQFSKLLEALPEGKMLYAYAPGKWTIAEVVLHVIDAERVFQYRLLRIGRGDQTNLPGFEENDYVPASKANLRPRESLLKELKAVRASSIELVKSFDEEAFNSKGFVMNKPFTARAIAFIICGHMKHHVNVIEDRYLKYKGA</sequence>
<dbReference type="SUPFAM" id="SSF109854">
    <property type="entry name" value="DinB/YfiT-like putative metalloenzymes"/>
    <property type="match status" value="1"/>
</dbReference>
<dbReference type="Pfam" id="PF12867">
    <property type="entry name" value="DinB_2"/>
    <property type="match status" value="1"/>
</dbReference>
<evidence type="ECO:0000313" key="3">
    <source>
        <dbReference type="Proteomes" id="UP000183209"/>
    </source>
</evidence>
<proteinExistence type="predicted"/>
<dbReference type="InterPro" id="IPR024775">
    <property type="entry name" value="DinB-like"/>
</dbReference>
<gene>
    <name evidence="2" type="ORF">SAMN04487906_2669</name>
</gene>
<dbReference type="InterPro" id="IPR034660">
    <property type="entry name" value="DinB/YfiT-like"/>
</dbReference>
<protein>
    <submittedName>
        <fullName evidence="2">DinB superfamily protein</fullName>
    </submittedName>
</protein>
<evidence type="ECO:0000313" key="2">
    <source>
        <dbReference type="EMBL" id="SFT04058.1"/>
    </source>
</evidence>
<name>A0A1I6URI0_9FLAO</name>
<organism evidence="2 3">
    <name type="scientific">Zhouia amylolytica</name>
    <dbReference type="NCBI Taxonomy" id="376730"/>
    <lineage>
        <taxon>Bacteria</taxon>
        <taxon>Pseudomonadati</taxon>
        <taxon>Bacteroidota</taxon>
        <taxon>Flavobacteriia</taxon>
        <taxon>Flavobacteriales</taxon>
        <taxon>Flavobacteriaceae</taxon>
        <taxon>Zhouia</taxon>
    </lineage>
</organism>
<dbReference type="OrthoDB" id="9793216at2"/>
<dbReference type="Proteomes" id="UP000183209">
    <property type="component" value="Unassembled WGS sequence"/>
</dbReference>
<reference evidence="2 3" key="1">
    <citation type="submission" date="2016-10" db="EMBL/GenBank/DDBJ databases">
        <authorList>
            <person name="de Groot N.N."/>
        </authorList>
    </citation>
    <scope>NUCLEOTIDE SEQUENCE [LARGE SCALE GENOMIC DNA]</scope>
    <source>
        <strain evidence="2 3">CGMCC 1.6114</strain>
    </source>
</reference>
<accession>A0A1I6URI0</accession>
<dbReference type="Gene3D" id="1.20.120.450">
    <property type="entry name" value="dinb family like domain"/>
    <property type="match status" value="1"/>
</dbReference>
<dbReference type="AlphaFoldDB" id="A0A1I6URI0"/>